<dbReference type="AlphaFoldDB" id="A0A0M1MZU2"/>
<dbReference type="EMBL" id="LHCF01000008">
    <property type="protein sequence ID" value="KOR75413.1"/>
    <property type="molecule type" value="Genomic_DNA"/>
</dbReference>
<keyword evidence="1" id="KW-0472">Membrane</keyword>
<keyword evidence="1" id="KW-0812">Transmembrane</keyword>
<keyword evidence="1" id="KW-1133">Transmembrane helix</keyword>
<reference evidence="3" key="1">
    <citation type="submission" date="2015-05" db="EMBL/GenBank/DDBJ databases">
        <title>Draft genome sequence of 'Candidatus Phytoplasma Pruni' strain CX, a plant pathogenic bacterium.</title>
        <authorList>
            <person name="Lee I.-M."/>
            <person name="Bottner-Parker K.D."/>
            <person name="Shao J."/>
            <person name="Gundersen-Rindal D.E."/>
            <person name="Zhao Y."/>
            <person name="Davis R.E."/>
        </authorList>
    </citation>
    <scope>NUCLEOTIDE SEQUENCE [LARGE SCALE GENOMIC DNA]</scope>
    <source>
        <strain evidence="3">CX</strain>
    </source>
</reference>
<evidence type="ECO:0000256" key="1">
    <source>
        <dbReference type="SAM" id="Phobius"/>
    </source>
</evidence>
<protein>
    <submittedName>
        <fullName evidence="2">Uncharacterized protein</fullName>
    </submittedName>
</protein>
<proteinExistence type="predicted"/>
<comment type="caution">
    <text evidence="2">The sequence shown here is derived from an EMBL/GenBank/DDBJ whole genome shotgun (WGS) entry which is preliminary data.</text>
</comment>
<evidence type="ECO:0000313" key="2">
    <source>
        <dbReference type="EMBL" id="KOR75413.1"/>
    </source>
</evidence>
<dbReference type="Proteomes" id="UP000037386">
    <property type="component" value="Unassembled WGS sequence"/>
</dbReference>
<organism evidence="2 3">
    <name type="scientific">Candidatus Phytoplasma pruni</name>
    <dbReference type="NCBI Taxonomy" id="479893"/>
    <lineage>
        <taxon>Bacteria</taxon>
        <taxon>Bacillati</taxon>
        <taxon>Mycoplasmatota</taxon>
        <taxon>Mollicutes</taxon>
        <taxon>Acholeplasmatales</taxon>
        <taxon>Acholeplasmataceae</taxon>
        <taxon>Candidatus Phytoplasma</taxon>
        <taxon>16SrIII (X-disease group)</taxon>
    </lineage>
</organism>
<name>A0A0M1MZU2_9MOLU</name>
<accession>A0A0M1MZU2</accession>
<evidence type="ECO:0000313" key="3">
    <source>
        <dbReference type="Proteomes" id="UP000037386"/>
    </source>
</evidence>
<gene>
    <name evidence="2" type="ORF">CPX_001583</name>
</gene>
<dbReference type="PATRIC" id="fig|479893.3.peg.378"/>
<feature type="transmembrane region" description="Helical" evidence="1">
    <location>
        <begin position="6"/>
        <end position="24"/>
    </location>
</feature>
<sequence length="53" mass="6497">MTLHKIYFLIFHIFSCLIAIYIILKTKYLDFIIDPSSRFYKSNFKTYINNKKK</sequence>